<feature type="domain" description="SpoVT-AbrB" evidence="1">
    <location>
        <begin position="6"/>
        <end position="51"/>
    </location>
</feature>
<evidence type="ECO:0000259" key="1">
    <source>
        <dbReference type="SMART" id="SM00966"/>
    </source>
</evidence>
<dbReference type="GO" id="GO:0003677">
    <property type="term" value="F:DNA binding"/>
    <property type="evidence" value="ECO:0007669"/>
    <property type="project" value="InterPro"/>
</dbReference>
<name>A0A7W6HFM8_9HYPH</name>
<proteinExistence type="predicted"/>
<accession>A0A7W6HFM8</accession>
<dbReference type="InterPro" id="IPR039052">
    <property type="entry name" value="Antitox_PemI-like"/>
</dbReference>
<dbReference type="EMBL" id="JACIEM010000004">
    <property type="protein sequence ID" value="MBB4004222.1"/>
    <property type="molecule type" value="Genomic_DNA"/>
</dbReference>
<keyword evidence="3" id="KW-1185">Reference proteome</keyword>
<evidence type="ECO:0000313" key="2">
    <source>
        <dbReference type="EMBL" id="MBB4004222.1"/>
    </source>
</evidence>
<protein>
    <submittedName>
        <fullName evidence="2">Antitoxin MazE</fullName>
    </submittedName>
</protein>
<dbReference type="PANTHER" id="PTHR40516">
    <property type="entry name" value="ANTITOXIN CHPS-RELATED"/>
    <property type="match status" value="1"/>
</dbReference>
<organism evidence="2 3">
    <name type="scientific">Aurantimonas endophytica</name>
    <dbReference type="NCBI Taxonomy" id="1522175"/>
    <lineage>
        <taxon>Bacteria</taxon>
        <taxon>Pseudomonadati</taxon>
        <taxon>Pseudomonadota</taxon>
        <taxon>Alphaproteobacteria</taxon>
        <taxon>Hyphomicrobiales</taxon>
        <taxon>Aurantimonadaceae</taxon>
        <taxon>Aurantimonas</taxon>
    </lineage>
</organism>
<dbReference type="InterPro" id="IPR007159">
    <property type="entry name" value="SpoVT-AbrB_dom"/>
</dbReference>
<dbReference type="RefSeq" id="WP_183209815.1">
    <property type="nucleotide sequence ID" value="NZ_JAAAMM010000004.1"/>
</dbReference>
<sequence>MIASVAKWGNSLALRIPQAFAKEAKLMEGGPVDISIVDGALVVRSVEPVVEYDLDVLLSGITEDNIHGETATKLAVGNEF</sequence>
<dbReference type="Gene3D" id="2.10.260.10">
    <property type="match status" value="1"/>
</dbReference>
<reference evidence="2 3" key="1">
    <citation type="submission" date="2020-08" db="EMBL/GenBank/DDBJ databases">
        <title>Genomic Encyclopedia of Type Strains, Phase IV (KMG-IV): sequencing the most valuable type-strain genomes for metagenomic binning, comparative biology and taxonomic classification.</title>
        <authorList>
            <person name="Goeker M."/>
        </authorList>
    </citation>
    <scope>NUCLEOTIDE SEQUENCE [LARGE SCALE GENOMIC DNA]</scope>
    <source>
        <strain evidence="2 3">DSM 103570</strain>
    </source>
</reference>
<dbReference type="Pfam" id="PF04014">
    <property type="entry name" value="MazE_antitoxin"/>
    <property type="match status" value="1"/>
</dbReference>
<dbReference type="InterPro" id="IPR037914">
    <property type="entry name" value="SpoVT-AbrB_sf"/>
</dbReference>
<comment type="caution">
    <text evidence="2">The sequence shown here is derived from an EMBL/GenBank/DDBJ whole genome shotgun (WGS) entry which is preliminary data.</text>
</comment>
<dbReference type="Proteomes" id="UP000588647">
    <property type="component" value="Unassembled WGS sequence"/>
</dbReference>
<dbReference type="GO" id="GO:0097351">
    <property type="term" value="F:toxin sequestering activity"/>
    <property type="evidence" value="ECO:0007669"/>
    <property type="project" value="InterPro"/>
</dbReference>
<dbReference type="AlphaFoldDB" id="A0A7W6HFM8"/>
<evidence type="ECO:0000313" key="3">
    <source>
        <dbReference type="Proteomes" id="UP000588647"/>
    </source>
</evidence>
<gene>
    <name evidence="2" type="ORF">GGR03_003310</name>
</gene>
<dbReference type="SMART" id="SM00966">
    <property type="entry name" value="SpoVT_AbrB"/>
    <property type="match status" value="1"/>
</dbReference>
<dbReference type="PANTHER" id="PTHR40516:SF1">
    <property type="entry name" value="ANTITOXIN CHPS-RELATED"/>
    <property type="match status" value="1"/>
</dbReference>
<dbReference type="SUPFAM" id="SSF89447">
    <property type="entry name" value="AbrB/MazE/MraZ-like"/>
    <property type="match status" value="1"/>
</dbReference>